<dbReference type="InterPro" id="IPR017441">
    <property type="entry name" value="Protein_kinase_ATP_BS"/>
</dbReference>
<dbReference type="EMBL" id="KQ030940">
    <property type="protein sequence ID" value="KJZ68293.1"/>
    <property type="molecule type" value="Genomic_DNA"/>
</dbReference>
<dbReference type="Proteomes" id="UP000054481">
    <property type="component" value="Unassembled WGS sequence"/>
</dbReference>
<dbReference type="GO" id="GO:0005524">
    <property type="term" value="F:ATP binding"/>
    <property type="evidence" value="ECO:0007669"/>
    <property type="project" value="UniProtKB-UniRule"/>
</dbReference>
<keyword evidence="1" id="KW-0547">Nucleotide-binding</keyword>
<dbReference type="Pfam" id="PF00498">
    <property type="entry name" value="FHA"/>
    <property type="match status" value="1"/>
</dbReference>
<dbReference type="InterPro" id="IPR008984">
    <property type="entry name" value="SMAD_FHA_dom_sf"/>
</dbReference>
<proteinExistence type="predicted"/>
<feature type="binding site" evidence="1">
    <location>
        <position position="263"/>
    </location>
    <ligand>
        <name>ATP</name>
        <dbReference type="ChEBI" id="CHEBI:30616"/>
    </ligand>
</feature>
<dbReference type="SUPFAM" id="SSF49879">
    <property type="entry name" value="SMAD/FHA domain"/>
    <property type="match status" value="1"/>
</dbReference>
<feature type="domain" description="FHA" evidence="2">
    <location>
        <begin position="83"/>
        <end position="134"/>
    </location>
</feature>
<keyword evidence="4" id="KW-1185">Reference proteome</keyword>
<dbReference type="OrthoDB" id="4916977at2759"/>
<accession>A0A0F7ZQQ9</accession>
<dbReference type="PROSITE" id="PS00107">
    <property type="entry name" value="PROTEIN_KINASE_ATP"/>
    <property type="match status" value="1"/>
</dbReference>
<protein>
    <recommendedName>
        <fullName evidence="2">FHA domain-containing protein</fullName>
    </recommendedName>
</protein>
<organism evidence="3 4">
    <name type="scientific">Hirsutella minnesotensis 3608</name>
    <dbReference type="NCBI Taxonomy" id="1043627"/>
    <lineage>
        <taxon>Eukaryota</taxon>
        <taxon>Fungi</taxon>
        <taxon>Dikarya</taxon>
        <taxon>Ascomycota</taxon>
        <taxon>Pezizomycotina</taxon>
        <taxon>Sordariomycetes</taxon>
        <taxon>Hypocreomycetidae</taxon>
        <taxon>Hypocreales</taxon>
        <taxon>Ophiocordycipitaceae</taxon>
        <taxon>Hirsutella</taxon>
    </lineage>
</organism>
<sequence length="286" mass="32094">MENTDLIARVYPVPHVWNRALKAMEASSRYVASAQYGGKDHVEYGRHDRAATEPPEESNVLARLNMPCIEINFSDIPRTSHGIVFGCDPDSDVVLPNLKGISKHHFSLTFDDANRLIVRDWGSLLGTEVTYDAQGRGKRSNFRGIVGGDPNPQKTTSIRVKVHDTVEFQIVAGPHDVDSPEYIEKVHWFRQGTAAAEDLFHDLDLPQRPDTELPTGAHTPDKGEIYLRKKIGEGSHGVVTHFWDVSDGNEYALKEPTAKAIRKRVVNYDAWGKEARIMSQISHHRP</sequence>
<evidence type="ECO:0000313" key="3">
    <source>
        <dbReference type="EMBL" id="KJZ68293.1"/>
    </source>
</evidence>
<dbReference type="Gene3D" id="2.60.200.20">
    <property type="match status" value="1"/>
</dbReference>
<reference evidence="3 4" key="1">
    <citation type="journal article" date="2014" name="Genome Biol. Evol.">
        <title>Comparative genomics and transcriptomics analyses reveal divergent lifestyle features of nematode endoparasitic fungus Hirsutella minnesotensis.</title>
        <authorList>
            <person name="Lai Y."/>
            <person name="Liu K."/>
            <person name="Zhang X."/>
            <person name="Zhang X."/>
            <person name="Li K."/>
            <person name="Wang N."/>
            <person name="Shu C."/>
            <person name="Wu Y."/>
            <person name="Wang C."/>
            <person name="Bushley K.E."/>
            <person name="Xiang M."/>
            <person name="Liu X."/>
        </authorList>
    </citation>
    <scope>NUCLEOTIDE SEQUENCE [LARGE SCALE GENOMIC DNA]</scope>
    <source>
        <strain evidence="3 4">3608</strain>
    </source>
</reference>
<gene>
    <name evidence="3" type="ORF">HIM_12314</name>
</gene>
<evidence type="ECO:0000259" key="2">
    <source>
        <dbReference type="PROSITE" id="PS50006"/>
    </source>
</evidence>
<dbReference type="Gene3D" id="3.30.200.20">
    <property type="entry name" value="Phosphorylase Kinase, domain 1"/>
    <property type="match status" value="1"/>
</dbReference>
<dbReference type="AlphaFoldDB" id="A0A0F7ZQQ9"/>
<name>A0A0F7ZQQ9_9HYPO</name>
<evidence type="ECO:0000313" key="4">
    <source>
        <dbReference type="Proteomes" id="UP000054481"/>
    </source>
</evidence>
<evidence type="ECO:0000256" key="1">
    <source>
        <dbReference type="PROSITE-ProRule" id="PRU10141"/>
    </source>
</evidence>
<dbReference type="InterPro" id="IPR011009">
    <property type="entry name" value="Kinase-like_dom_sf"/>
</dbReference>
<dbReference type="SUPFAM" id="SSF56112">
    <property type="entry name" value="Protein kinase-like (PK-like)"/>
    <property type="match status" value="1"/>
</dbReference>
<dbReference type="InterPro" id="IPR000253">
    <property type="entry name" value="FHA_dom"/>
</dbReference>
<dbReference type="PROSITE" id="PS50006">
    <property type="entry name" value="FHA_DOMAIN"/>
    <property type="match status" value="1"/>
</dbReference>
<dbReference type="CDD" id="cd00060">
    <property type="entry name" value="FHA"/>
    <property type="match status" value="1"/>
</dbReference>
<keyword evidence="1" id="KW-0067">ATP-binding</keyword>